<dbReference type="EMBL" id="GBRH01254198">
    <property type="protein sequence ID" value="JAD43697.1"/>
    <property type="molecule type" value="Transcribed_RNA"/>
</dbReference>
<name>A0A0A9A9H5_ARUDO</name>
<sequence>MGKSLAKSQGPPLFIIKPINQKKMDCFAKESLDP</sequence>
<protein>
    <submittedName>
        <fullName evidence="1">RpoC1</fullName>
    </submittedName>
</protein>
<organism evidence="1">
    <name type="scientific">Arundo donax</name>
    <name type="common">Giant reed</name>
    <name type="synonym">Donax arundinaceus</name>
    <dbReference type="NCBI Taxonomy" id="35708"/>
    <lineage>
        <taxon>Eukaryota</taxon>
        <taxon>Viridiplantae</taxon>
        <taxon>Streptophyta</taxon>
        <taxon>Embryophyta</taxon>
        <taxon>Tracheophyta</taxon>
        <taxon>Spermatophyta</taxon>
        <taxon>Magnoliopsida</taxon>
        <taxon>Liliopsida</taxon>
        <taxon>Poales</taxon>
        <taxon>Poaceae</taxon>
        <taxon>PACMAD clade</taxon>
        <taxon>Arundinoideae</taxon>
        <taxon>Arundineae</taxon>
        <taxon>Arundo</taxon>
    </lineage>
</organism>
<reference evidence="1" key="2">
    <citation type="journal article" date="2015" name="Data Brief">
        <title>Shoot transcriptome of the giant reed, Arundo donax.</title>
        <authorList>
            <person name="Barrero R.A."/>
            <person name="Guerrero F.D."/>
            <person name="Moolhuijzen P."/>
            <person name="Goolsby J.A."/>
            <person name="Tidwell J."/>
            <person name="Bellgard S.E."/>
            <person name="Bellgard M.I."/>
        </authorList>
    </citation>
    <scope>NUCLEOTIDE SEQUENCE</scope>
    <source>
        <tissue evidence="1">Shoot tissue taken approximately 20 cm above the soil surface</tissue>
    </source>
</reference>
<proteinExistence type="predicted"/>
<reference evidence="1" key="1">
    <citation type="submission" date="2014-09" db="EMBL/GenBank/DDBJ databases">
        <authorList>
            <person name="Magalhaes I.L.F."/>
            <person name="Oliveira U."/>
            <person name="Santos F.R."/>
            <person name="Vidigal T.H.D.A."/>
            <person name="Brescovit A.D."/>
            <person name="Santos A.J."/>
        </authorList>
    </citation>
    <scope>NUCLEOTIDE SEQUENCE</scope>
    <source>
        <tissue evidence="1">Shoot tissue taken approximately 20 cm above the soil surface</tissue>
    </source>
</reference>
<evidence type="ECO:0000313" key="1">
    <source>
        <dbReference type="EMBL" id="JAD43697.1"/>
    </source>
</evidence>
<dbReference type="AlphaFoldDB" id="A0A0A9A9H5"/>
<accession>A0A0A9A9H5</accession>